<dbReference type="InterPro" id="IPR003594">
    <property type="entry name" value="HATPase_dom"/>
</dbReference>
<feature type="transmembrane region" description="Helical" evidence="10">
    <location>
        <begin position="6"/>
        <end position="29"/>
    </location>
</feature>
<dbReference type="InterPro" id="IPR013767">
    <property type="entry name" value="PAS_fold"/>
</dbReference>
<dbReference type="Gene3D" id="3.30.450.20">
    <property type="entry name" value="PAS domain"/>
    <property type="match status" value="1"/>
</dbReference>
<dbReference type="PRINTS" id="PR00344">
    <property type="entry name" value="BCTRLSENSOR"/>
</dbReference>
<dbReference type="PANTHER" id="PTHR43065:SF51">
    <property type="entry name" value="HISTIDINE KINASE"/>
    <property type="match status" value="1"/>
</dbReference>
<keyword evidence="4" id="KW-0597">Phosphoprotein</keyword>
<dbReference type="InterPro" id="IPR005467">
    <property type="entry name" value="His_kinase_dom"/>
</dbReference>
<organism evidence="13 14">
    <name type="scientific">Planctobacterium marinum</name>
    <dbReference type="NCBI Taxonomy" id="1631968"/>
    <lineage>
        <taxon>Bacteria</taxon>
        <taxon>Pseudomonadati</taxon>
        <taxon>Pseudomonadota</taxon>
        <taxon>Gammaproteobacteria</taxon>
        <taxon>Alteromonadales</taxon>
        <taxon>Alteromonadaceae</taxon>
        <taxon>Planctobacterium</taxon>
    </lineage>
</organism>
<keyword evidence="6" id="KW-0547">Nucleotide-binding</keyword>
<gene>
    <name evidence="13" type="ORF">MACH26_29190</name>
</gene>
<dbReference type="CDD" id="cd00082">
    <property type="entry name" value="HisKA"/>
    <property type="match status" value="1"/>
</dbReference>
<keyword evidence="10" id="KW-0472">Membrane</keyword>
<dbReference type="SMART" id="SM00091">
    <property type="entry name" value="PAS"/>
    <property type="match status" value="1"/>
</dbReference>
<evidence type="ECO:0000256" key="1">
    <source>
        <dbReference type="ARBA" id="ARBA00000085"/>
    </source>
</evidence>
<dbReference type="Proteomes" id="UP001333710">
    <property type="component" value="Chromosome"/>
</dbReference>
<keyword evidence="9" id="KW-0902">Two-component regulatory system</keyword>
<dbReference type="PROSITE" id="PS50109">
    <property type="entry name" value="HIS_KIN"/>
    <property type="match status" value="1"/>
</dbReference>
<reference evidence="13" key="1">
    <citation type="submission" date="2023-01" db="EMBL/GenBank/DDBJ databases">
        <title>Complete genome sequence of Planctobacterium marinum strain Dej080120_11.</title>
        <authorList>
            <person name="Ueki S."/>
            <person name="Maruyama F."/>
        </authorList>
    </citation>
    <scope>NUCLEOTIDE SEQUENCE</scope>
    <source>
        <strain evidence="13">Dej080120_11</strain>
    </source>
</reference>
<feature type="domain" description="Histidine kinase" evidence="11">
    <location>
        <begin position="203"/>
        <end position="406"/>
    </location>
</feature>
<dbReference type="InterPro" id="IPR003661">
    <property type="entry name" value="HisK_dim/P_dom"/>
</dbReference>
<evidence type="ECO:0000256" key="5">
    <source>
        <dbReference type="ARBA" id="ARBA00022679"/>
    </source>
</evidence>
<dbReference type="Gene3D" id="1.10.287.130">
    <property type="match status" value="1"/>
</dbReference>
<evidence type="ECO:0000313" key="14">
    <source>
        <dbReference type="Proteomes" id="UP001333710"/>
    </source>
</evidence>
<dbReference type="CDD" id="cd00130">
    <property type="entry name" value="PAS"/>
    <property type="match status" value="1"/>
</dbReference>
<evidence type="ECO:0000313" key="13">
    <source>
        <dbReference type="EMBL" id="BDX07398.1"/>
    </source>
</evidence>
<proteinExistence type="predicted"/>
<keyword evidence="10" id="KW-0812">Transmembrane</keyword>
<evidence type="ECO:0000259" key="12">
    <source>
        <dbReference type="PROSITE" id="PS50885"/>
    </source>
</evidence>
<dbReference type="InterPro" id="IPR036097">
    <property type="entry name" value="HisK_dim/P_sf"/>
</dbReference>
<dbReference type="InterPro" id="IPR036890">
    <property type="entry name" value="HATPase_C_sf"/>
</dbReference>
<evidence type="ECO:0000256" key="6">
    <source>
        <dbReference type="ARBA" id="ARBA00022741"/>
    </source>
</evidence>
<dbReference type="Gene3D" id="6.10.340.10">
    <property type="match status" value="1"/>
</dbReference>
<dbReference type="SMART" id="SM00387">
    <property type="entry name" value="HATPase_c"/>
    <property type="match status" value="1"/>
</dbReference>
<evidence type="ECO:0000256" key="9">
    <source>
        <dbReference type="ARBA" id="ARBA00023012"/>
    </source>
</evidence>
<name>A0AA48KRC1_9ALTE</name>
<evidence type="ECO:0000256" key="8">
    <source>
        <dbReference type="ARBA" id="ARBA00022840"/>
    </source>
</evidence>
<keyword evidence="7" id="KW-0418">Kinase</keyword>
<dbReference type="PANTHER" id="PTHR43065">
    <property type="entry name" value="SENSOR HISTIDINE KINASE"/>
    <property type="match status" value="1"/>
</dbReference>
<dbReference type="PROSITE" id="PS50885">
    <property type="entry name" value="HAMP"/>
    <property type="match status" value="1"/>
</dbReference>
<dbReference type="EMBL" id="AP027272">
    <property type="protein sequence ID" value="BDX07398.1"/>
    <property type="molecule type" value="Genomic_DNA"/>
</dbReference>
<dbReference type="Gene3D" id="3.30.565.10">
    <property type="entry name" value="Histidine kinase-like ATPase, C-terminal domain"/>
    <property type="match status" value="1"/>
</dbReference>
<evidence type="ECO:0000256" key="7">
    <source>
        <dbReference type="ARBA" id="ARBA00022777"/>
    </source>
</evidence>
<comment type="subcellular location">
    <subcellularLocation>
        <location evidence="2">Membrane</location>
    </subcellularLocation>
</comment>
<dbReference type="SUPFAM" id="SSF55785">
    <property type="entry name" value="PYP-like sensor domain (PAS domain)"/>
    <property type="match status" value="1"/>
</dbReference>
<dbReference type="EC" id="2.7.13.3" evidence="3"/>
<evidence type="ECO:0000256" key="3">
    <source>
        <dbReference type="ARBA" id="ARBA00012438"/>
    </source>
</evidence>
<dbReference type="InterPro" id="IPR035965">
    <property type="entry name" value="PAS-like_dom_sf"/>
</dbReference>
<feature type="domain" description="HAMP" evidence="12">
    <location>
        <begin position="31"/>
        <end position="84"/>
    </location>
</feature>
<keyword evidence="5" id="KW-0808">Transferase</keyword>
<dbReference type="InterPro" id="IPR000014">
    <property type="entry name" value="PAS"/>
</dbReference>
<evidence type="ECO:0000256" key="4">
    <source>
        <dbReference type="ARBA" id="ARBA00022553"/>
    </source>
</evidence>
<dbReference type="Pfam" id="PF02518">
    <property type="entry name" value="HATPase_c"/>
    <property type="match status" value="1"/>
</dbReference>
<dbReference type="SUPFAM" id="SSF47384">
    <property type="entry name" value="Homodimeric domain of signal transducing histidine kinase"/>
    <property type="match status" value="1"/>
</dbReference>
<dbReference type="GO" id="GO:0016020">
    <property type="term" value="C:membrane"/>
    <property type="evidence" value="ECO:0007669"/>
    <property type="project" value="UniProtKB-SubCell"/>
</dbReference>
<dbReference type="KEGG" id="pmaw:MACH26_29190"/>
<dbReference type="InterPro" id="IPR004358">
    <property type="entry name" value="Sig_transdc_His_kin-like_C"/>
</dbReference>
<dbReference type="InterPro" id="IPR003660">
    <property type="entry name" value="HAMP_dom"/>
</dbReference>
<evidence type="ECO:0000256" key="2">
    <source>
        <dbReference type="ARBA" id="ARBA00004370"/>
    </source>
</evidence>
<keyword evidence="8" id="KW-0067">ATP-binding</keyword>
<keyword evidence="14" id="KW-1185">Reference proteome</keyword>
<accession>A0AA48KRC1</accession>
<evidence type="ECO:0000259" key="11">
    <source>
        <dbReference type="PROSITE" id="PS50109"/>
    </source>
</evidence>
<dbReference type="Pfam" id="PF00989">
    <property type="entry name" value="PAS"/>
    <property type="match status" value="1"/>
</dbReference>
<dbReference type="AlphaFoldDB" id="A0AA48KRC1"/>
<keyword evidence="10" id="KW-1133">Transmembrane helix</keyword>
<protein>
    <recommendedName>
        <fullName evidence="3">histidine kinase</fullName>
        <ecNumber evidence="3">2.7.13.3</ecNumber>
    </recommendedName>
</protein>
<evidence type="ECO:0000256" key="10">
    <source>
        <dbReference type="SAM" id="Phobius"/>
    </source>
</evidence>
<comment type="catalytic activity">
    <reaction evidence="1">
        <text>ATP + protein L-histidine = ADP + protein N-phospho-L-histidine.</text>
        <dbReference type="EC" id="2.7.13.3"/>
    </reaction>
</comment>
<dbReference type="SUPFAM" id="SSF55874">
    <property type="entry name" value="ATPase domain of HSP90 chaperone/DNA topoisomerase II/histidine kinase"/>
    <property type="match status" value="1"/>
</dbReference>
<dbReference type="GO" id="GO:0006355">
    <property type="term" value="P:regulation of DNA-templated transcription"/>
    <property type="evidence" value="ECO:0007669"/>
    <property type="project" value="InterPro"/>
</dbReference>
<sequence length="408" mass="45435">MWQAQTSIYLMSLVVIIMLSLVLMSSCWIKHQVTTQFYTLANLLEAVSEGDYSLRGKQARKTGALAELTRQINRLSDTLTVQRHEVKESQLLLSKIISHIDVAVFAWNEQGLISLVNPAACALCKQPESELLNSEVKAIVPGSFLTARGGVLEHDFAGKQGKFHVFSDHFMEQNHRHTLLFINHVEALLRAEELKAWKNLIRVLSHEINNSLVPIQSLSELMLQEQVVQDNPSLKESTEIVSERARSLSTFIAAYKRLTHTPKPKLQALSIAEQLRKVTLLFPEQEFSIQCQLESPVQADAILLQQLLINLVKNAIEAQCIANVETAIEIKAAINSDIANIIIRDHGNGINNPENLFVPFYSTKADGSGIGLALSRQIIEAHHGQLKLQNHPEGGCEARLSLPAFLSL</sequence>
<dbReference type="GO" id="GO:0005524">
    <property type="term" value="F:ATP binding"/>
    <property type="evidence" value="ECO:0007669"/>
    <property type="project" value="UniProtKB-KW"/>
</dbReference>
<dbReference type="GO" id="GO:0000155">
    <property type="term" value="F:phosphorelay sensor kinase activity"/>
    <property type="evidence" value="ECO:0007669"/>
    <property type="project" value="InterPro"/>
</dbReference>